<accession>W0E8L2</accession>
<dbReference type="EMBL" id="CP007031">
    <property type="protein sequence ID" value="AHF05401.1"/>
    <property type="molecule type" value="Genomic_DNA"/>
</dbReference>
<dbReference type="AlphaFoldDB" id="W0E8L2"/>
<sequence length="73" mass="8045">MEAHVMSTRNDTRVALALCALAARCGCRVIAATAHAGRPTVRVDRAPDPRRLRLRETNDHAARVSGVRLTWRA</sequence>
<gene>
    <name evidence="1" type="ORF">MARPU_05600</name>
</gene>
<name>W0E8L2_MARPU</name>
<reference evidence="1 2" key="1">
    <citation type="submission" date="2013-12" db="EMBL/GenBank/DDBJ databases">
        <authorList>
            <consortium name="DOE Joint Genome Institute"/>
            <person name="Bryant D.A."/>
            <person name="Huntemann M."/>
            <person name="Han J."/>
            <person name="Chen A."/>
            <person name="Kyrpides N."/>
            <person name="Mavromatis K."/>
            <person name="Markowitz V."/>
            <person name="Palaniappan K."/>
            <person name="Ivanova N."/>
            <person name="Schaumberg A."/>
            <person name="Pati A."/>
            <person name="Liolios K."/>
            <person name="Nordberg H.P."/>
            <person name="Cantor M.N."/>
            <person name="Hua S.X."/>
            <person name="Woyke T."/>
        </authorList>
    </citation>
    <scope>NUCLEOTIDE SEQUENCE [LARGE SCALE GENOMIC DNA]</scope>
    <source>
        <strain evidence="1 2">984</strain>
    </source>
</reference>
<dbReference type="Proteomes" id="UP000005275">
    <property type="component" value="Chromosome"/>
</dbReference>
<dbReference type="HOGENOM" id="CLU_2700423_0_0_6"/>
<dbReference type="KEGG" id="mpur:MARPU_05600"/>
<evidence type="ECO:0000313" key="1">
    <source>
        <dbReference type="EMBL" id="AHF05401.1"/>
    </source>
</evidence>
<proteinExistence type="predicted"/>
<organism evidence="1 2">
    <name type="scientific">Marichromatium purpuratum 984</name>
    <dbReference type="NCBI Taxonomy" id="765910"/>
    <lineage>
        <taxon>Bacteria</taxon>
        <taxon>Pseudomonadati</taxon>
        <taxon>Pseudomonadota</taxon>
        <taxon>Gammaproteobacteria</taxon>
        <taxon>Chromatiales</taxon>
        <taxon>Chromatiaceae</taxon>
        <taxon>Marichromatium</taxon>
    </lineage>
</organism>
<evidence type="ECO:0000313" key="2">
    <source>
        <dbReference type="Proteomes" id="UP000005275"/>
    </source>
</evidence>
<protein>
    <submittedName>
        <fullName evidence="1">Uncharacterized protein</fullName>
    </submittedName>
</protein>
<dbReference type="STRING" id="765910.MARPU_05600"/>
<keyword evidence="2" id="KW-1185">Reference proteome</keyword>